<dbReference type="AlphaFoldDB" id="A0A814P678"/>
<dbReference type="Proteomes" id="UP000663852">
    <property type="component" value="Unassembled WGS sequence"/>
</dbReference>
<feature type="transmembrane region" description="Helical" evidence="1">
    <location>
        <begin position="120"/>
        <end position="141"/>
    </location>
</feature>
<feature type="transmembrane region" description="Helical" evidence="1">
    <location>
        <begin position="148"/>
        <end position="172"/>
    </location>
</feature>
<proteinExistence type="predicted"/>
<feature type="transmembrane region" description="Helical" evidence="1">
    <location>
        <begin position="192"/>
        <end position="210"/>
    </location>
</feature>
<comment type="caution">
    <text evidence="2">The sequence shown here is derived from an EMBL/GenBank/DDBJ whole genome shotgun (WGS) entry which is preliminary data.</text>
</comment>
<keyword evidence="1" id="KW-0472">Membrane</keyword>
<feature type="transmembrane region" description="Helical" evidence="1">
    <location>
        <begin position="84"/>
        <end position="108"/>
    </location>
</feature>
<accession>A0A814P678</accession>
<evidence type="ECO:0000256" key="1">
    <source>
        <dbReference type="SAM" id="Phobius"/>
    </source>
</evidence>
<gene>
    <name evidence="2" type="ORF">EDS130_LOCUS20095</name>
</gene>
<sequence>MMSKLQRSTSAIYYPKEQKPTIISLLGFSRTQRSRANMTSTSYSTMEMESFTEKRSILSLQSNGPFISDIFQRQPAIERTRRKIITYLFIEFVVMISYVILQIVAFILDDSGSHKVDTSIIIELIITGVLVLYNLSFIIMLTEYFPRAIFVFSCLTLVQLASAFLLFVLSIMTTVVSLSLIHAVRFGIILDIVYIIIALFIIGLSVGIVCSSETKLMEN</sequence>
<evidence type="ECO:0000313" key="2">
    <source>
        <dbReference type="EMBL" id="CAF1103163.1"/>
    </source>
</evidence>
<keyword evidence="1" id="KW-1133">Transmembrane helix</keyword>
<evidence type="ECO:0000313" key="3">
    <source>
        <dbReference type="Proteomes" id="UP000663852"/>
    </source>
</evidence>
<dbReference type="EMBL" id="CAJNOJ010000098">
    <property type="protein sequence ID" value="CAF1103163.1"/>
    <property type="molecule type" value="Genomic_DNA"/>
</dbReference>
<organism evidence="2 3">
    <name type="scientific">Adineta ricciae</name>
    <name type="common">Rotifer</name>
    <dbReference type="NCBI Taxonomy" id="249248"/>
    <lineage>
        <taxon>Eukaryota</taxon>
        <taxon>Metazoa</taxon>
        <taxon>Spiralia</taxon>
        <taxon>Gnathifera</taxon>
        <taxon>Rotifera</taxon>
        <taxon>Eurotatoria</taxon>
        <taxon>Bdelloidea</taxon>
        <taxon>Adinetida</taxon>
        <taxon>Adinetidae</taxon>
        <taxon>Adineta</taxon>
    </lineage>
</organism>
<keyword evidence="1" id="KW-0812">Transmembrane</keyword>
<protein>
    <submittedName>
        <fullName evidence="2">Uncharacterized protein</fullName>
    </submittedName>
</protein>
<reference evidence="2" key="1">
    <citation type="submission" date="2021-02" db="EMBL/GenBank/DDBJ databases">
        <authorList>
            <person name="Nowell W R."/>
        </authorList>
    </citation>
    <scope>NUCLEOTIDE SEQUENCE</scope>
</reference>
<name>A0A814P678_ADIRI</name>